<sequence length="33" mass="4204">QQRQRTQMKFAEFFDKYQKEHLFFADNIPEILR</sequence>
<dbReference type="EMBL" id="CAJNON010006108">
    <property type="protein sequence ID" value="CAF1538153.1"/>
    <property type="molecule type" value="Genomic_DNA"/>
</dbReference>
<organism evidence="1 2">
    <name type="scientific">Adineta steineri</name>
    <dbReference type="NCBI Taxonomy" id="433720"/>
    <lineage>
        <taxon>Eukaryota</taxon>
        <taxon>Metazoa</taxon>
        <taxon>Spiralia</taxon>
        <taxon>Gnathifera</taxon>
        <taxon>Rotifera</taxon>
        <taxon>Eurotatoria</taxon>
        <taxon>Bdelloidea</taxon>
        <taxon>Adinetida</taxon>
        <taxon>Adinetidae</taxon>
        <taxon>Adineta</taxon>
    </lineage>
</organism>
<dbReference type="OrthoDB" id="415358at2759"/>
<feature type="non-terminal residue" evidence="1">
    <location>
        <position position="1"/>
    </location>
</feature>
<protein>
    <submittedName>
        <fullName evidence="1">Uncharacterized protein</fullName>
    </submittedName>
</protein>
<evidence type="ECO:0000313" key="2">
    <source>
        <dbReference type="Proteomes" id="UP000663891"/>
    </source>
</evidence>
<proteinExistence type="predicted"/>
<comment type="caution">
    <text evidence="1">The sequence shown here is derived from an EMBL/GenBank/DDBJ whole genome shotgun (WGS) entry which is preliminary data.</text>
</comment>
<accession>A0A815VY67</accession>
<name>A0A815VY67_9BILA</name>
<dbReference type="Proteomes" id="UP000663891">
    <property type="component" value="Unassembled WGS sequence"/>
</dbReference>
<reference evidence="1" key="1">
    <citation type="submission" date="2021-02" db="EMBL/GenBank/DDBJ databases">
        <authorList>
            <person name="Nowell W R."/>
        </authorList>
    </citation>
    <scope>NUCLEOTIDE SEQUENCE</scope>
</reference>
<dbReference type="AlphaFoldDB" id="A0A815VY67"/>
<evidence type="ECO:0000313" key="1">
    <source>
        <dbReference type="EMBL" id="CAF1538153.1"/>
    </source>
</evidence>
<gene>
    <name evidence="1" type="ORF">VCS650_LOCUS43934</name>
</gene>